<dbReference type="SMART" id="SM00448">
    <property type="entry name" value="REC"/>
    <property type="match status" value="1"/>
</dbReference>
<dbReference type="Proteomes" id="UP000003812">
    <property type="component" value="Unassembled WGS sequence"/>
</dbReference>
<name>E3CEW0_STRPA</name>
<dbReference type="CDD" id="cd17536">
    <property type="entry name" value="REC_YesN-like"/>
    <property type="match status" value="1"/>
</dbReference>
<reference evidence="5 6" key="1">
    <citation type="submission" date="2010-10" db="EMBL/GenBank/DDBJ databases">
        <authorList>
            <person name="Durkin A.S."/>
            <person name="Madupu R."/>
            <person name="Torralba M."/>
            <person name="Gillis M."/>
            <person name="Methe B."/>
            <person name="Sutton G."/>
            <person name="Nelson K.E."/>
        </authorList>
    </citation>
    <scope>NUCLEOTIDE SEQUENCE [LARGE SCALE GENOMIC DNA]</scope>
    <source>
        <strain evidence="5 6">F0405</strain>
    </source>
</reference>
<keyword evidence="1" id="KW-0963">Cytoplasm</keyword>
<dbReference type="EMBL" id="AEKM01000012">
    <property type="protein sequence ID" value="EFQ54583.1"/>
    <property type="molecule type" value="Genomic_DNA"/>
</dbReference>
<dbReference type="Gene3D" id="3.40.50.2300">
    <property type="match status" value="1"/>
</dbReference>
<evidence type="ECO:0000256" key="2">
    <source>
        <dbReference type="ARBA" id="ARBA00023125"/>
    </source>
</evidence>
<dbReference type="PANTHER" id="PTHR42713">
    <property type="entry name" value="HISTIDINE KINASE-RELATED"/>
    <property type="match status" value="1"/>
</dbReference>
<dbReference type="InterPro" id="IPR001789">
    <property type="entry name" value="Sig_transdc_resp-reg_receiver"/>
</dbReference>
<protein>
    <submittedName>
        <fullName evidence="5">Response regulator receiver domain protein</fullName>
    </submittedName>
</protein>
<evidence type="ECO:0000313" key="6">
    <source>
        <dbReference type="Proteomes" id="UP000003812"/>
    </source>
</evidence>
<accession>E3CEW0</accession>
<dbReference type="AlphaFoldDB" id="E3CEW0"/>
<keyword evidence="2" id="KW-0238">DNA-binding</keyword>
<dbReference type="PANTHER" id="PTHR42713:SF3">
    <property type="entry name" value="TRANSCRIPTIONAL REGULATORY PROTEIN HPTR"/>
    <property type="match status" value="1"/>
</dbReference>
<feature type="modified residue" description="4-aspartylphosphate" evidence="3">
    <location>
        <position position="28"/>
    </location>
</feature>
<sequence length="161" mass="18222">MEVVATAEDADQALDYVREHPVDVVITDVNMPGKTGLQMIAEMKDLIPDAAFIIMSGYQDFEYVKTALNLRVADYLLKPVNKVEMGNILEKIQHQIQQPSQELANRLIHDDISEEEFCRYIAGRNSLWIGVAKEKKALSARLTKFSGKIFNSLSQIKKKKP</sequence>
<dbReference type="InterPro" id="IPR011006">
    <property type="entry name" value="CheY-like_superfamily"/>
</dbReference>
<gene>
    <name evidence="5" type="ORF">HMPREF9626_1677</name>
</gene>
<evidence type="ECO:0000256" key="3">
    <source>
        <dbReference type="PROSITE-ProRule" id="PRU00169"/>
    </source>
</evidence>
<dbReference type="SUPFAM" id="SSF52172">
    <property type="entry name" value="CheY-like"/>
    <property type="match status" value="1"/>
</dbReference>
<organism evidence="5 6">
    <name type="scientific">Streptococcus parasanguinis F0405</name>
    <dbReference type="NCBI Taxonomy" id="905067"/>
    <lineage>
        <taxon>Bacteria</taxon>
        <taxon>Bacillati</taxon>
        <taxon>Bacillota</taxon>
        <taxon>Bacilli</taxon>
        <taxon>Lactobacillales</taxon>
        <taxon>Streptococcaceae</taxon>
        <taxon>Streptococcus</taxon>
    </lineage>
</organism>
<dbReference type="Pfam" id="PF00072">
    <property type="entry name" value="Response_reg"/>
    <property type="match status" value="1"/>
</dbReference>
<feature type="domain" description="Response regulatory" evidence="4">
    <location>
        <begin position="1"/>
        <end position="93"/>
    </location>
</feature>
<dbReference type="GO" id="GO:0000160">
    <property type="term" value="P:phosphorelay signal transduction system"/>
    <property type="evidence" value="ECO:0007669"/>
    <property type="project" value="InterPro"/>
</dbReference>
<keyword evidence="3" id="KW-0597">Phosphoprotein</keyword>
<dbReference type="GO" id="GO:0003677">
    <property type="term" value="F:DNA binding"/>
    <property type="evidence" value="ECO:0007669"/>
    <property type="project" value="UniProtKB-KW"/>
</dbReference>
<dbReference type="PROSITE" id="PS50110">
    <property type="entry name" value="RESPONSE_REGULATORY"/>
    <property type="match status" value="1"/>
</dbReference>
<evidence type="ECO:0000313" key="5">
    <source>
        <dbReference type="EMBL" id="EFQ54583.1"/>
    </source>
</evidence>
<dbReference type="InterPro" id="IPR051552">
    <property type="entry name" value="HptR"/>
</dbReference>
<evidence type="ECO:0000259" key="4">
    <source>
        <dbReference type="PROSITE" id="PS50110"/>
    </source>
</evidence>
<evidence type="ECO:0000256" key="1">
    <source>
        <dbReference type="ARBA" id="ARBA00022490"/>
    </source>
</evidence>
<comment type="caution">
    <text evidence="5">The sequence shown here is derived from an EMBL/GenBank/DDBJ whole genome shotgun (WGS) entry which is preliminary data.</text>
</comment>
<proteinExistence type="predicted"/>